<organism evidence="1 2">
    <name type="scientific">Pelotomaculum isophthalicicum JI</name>
    <dbReference type="NCBI Taxonomy" id="947010"/>
    <lineage>
        <taxon>Bacteria</taxon>
        <taxon>Bacillati</taxon>
        <taxon>Bacillota</taxon>
        <taxon>Clostridia</taxon>
        <taxon>Eubacteriales</taxon>
        <taxon>Desulfotomaculaceae</taxon>
        <taxon>Pelotomaculum</taxon>
    </lineage>
</organism>
<dbReference type="EMBL" id="JAKOAV010000006">
    <property type="protein sequence ID" value="MDF9407738.1"/>
    <property type="molecule type" value="Genomic_DNA"/>
</dbReference>
<sequence length="441" mass="51422">MKRGKMSRSFVYTPEHWESEVKRYLFARLDSLWKNLPGNENEILDFLQALTLSPNDIEWLALLYHISRTEGAQQFLVEEAPGKLSSLTRARESRLLRDRKPRGRILWERTIIERRWRRDNQVFVLDCPSKTPNTPENMLLKLYVEEVFNKARSYRGRETEDIRLLSEILVSCEEMLSSTYLKNITTTTEATARMIAQTSRNRRKLYARLHELWVEYEKAILQRDLKAIKEMLAVGWLAPLLKRNTDYLFELFVLVSVINSVEEFVFSRSALTKKSRFGLVRRDGSRLVAIIEGDNWVGEVSFNRSPENLFDVGVTGSLYKTLLNLYNGLSGTSRRPDVAVRIKVRENSKEIRLIVEVKNTEPESSYSSDSLYKAIGYLKDFESIWKMNDQKPKIVLTFPYGISPQYVNAEDWLNQDIAIISGDISTWFLRILNKITVNILR</sequence>
<accession>A0A9X4JVN7</accession>
<evidence type="ECO:0000313" key="2">
    <source>
        <dbReference type="Proteomes" id="UP001154312"/>
    </source>
</evidence>
<evidence type="ECO:0000313" key="1">
    <source>
        <dbReference type="EMBL" id="MDF9407738.1"/>
    </source>
</evidence>
<dbReference type="RefSeq" id="WP_277442979.1">
    <property type="nucleotide sequence ID" value="NZ_JAKOAV010000006.1"/>
</dbReference>
<protein>
    <submittedName>
        <fullName evidence="1">Uncharacterized protein</fullName>
    </submittedName>
</protein>
<proteinExistence type="predicted"/>
<keyword evidence="2" id="KW-1185">Reference proteome</keyword>
<gene>
    <name evidence="1" type="ORF">L7E55_05090</name>
</gene>
<reference evidence="1" key="1">
    <citation type="submission" date="2022-02" db="EMBL/GenBank/DDBJ databases">
        <authorList>
            <person name="Leng L."/>
        </authorList>
    </citation>
    <scope>NUCLEOTIDE SEQUENCE</scope>
    <source>
        <strain evidence="1">JI</strain>
    </source>
</reference>
<name>A0A9X4JVN7_9FIRM</name>
<dbReference type="AlphaFoldDB" id="A0A9X4JVN7"/>
<dbReference type="Proteomes" id="UP001154312">
    <property type="component" value="Unassembled WGS sequence"/>
</dbReference>
<comment type="caution">
    <text evidence="1">The sequence shown here is derived from an EMBL/GenBank/DDBJ whole genome shotgun (WGS) entry which is preliminary data.</text>
</comment>